<accession>A0AAV6VA96</accession>
<gene>
    <name evidence="6" type="ORF">JTE90_019097</name>
</gene>
<keyword evidence="3" id="KW-0812">Transmembrane</keyword>
<dbReference type="GO" id="GO:0005741">
    <property type="term" value="C:mitochondrial outer membrane"/>
    <property type="evidence" value="ECO:0007669"/>
    <property type="project" value="UniProtKB-SubCell"/>
</dbReference>
<name>A0AAV6VA96_9ARAC</name>
<dbReference type="Proteomes" id="UP000827092">
    <property type="component" value="Unassembled WGS sequence"/>
</dbReference>
<organism evidence="6 7">
    <name type="scientific">Oedothorax gibbosus</name>
    <dbReference type="NCBI Taxonomy" id="931172"/>
    <lineage>
        <taxon>Eukaryota</taxon>
        <taxon>Metazoa</taxon>
        <taxon>Ecdysozoa</taxon>
        <taxon>Arthropoda</taxon>
        <taxon>Chelicerata</taxon>
        <taxon>Arachnida</taxon>
        <taxon>Araneae</taxon>
        <taxon>Araneomorphae</taxon>
        <taxon>Entelegynae</taxon>
        <taxon>Araneoidea</taxon>
        <taxon>Linyphiidae</taxon>
        <taxon>Erigoninae</taxon>
        <taxon>Oedothorax</taxon>
    </lineage>
</organism>
<comment type="caution">
    <text evidence="6">The sequence shown here is derived from an EMBL/GenBank/DDBJ whole genome shotgun (WGS) entry which is preliminary data.</text>
</comment>
<reference evidence="6 7" key="1">
    <citation type="journal article" date="2022" name="Nat. Ecol. Evol.">
        <title>A masculinizing supergene underlies an exaggerated male reproductive morph in a spider.</title>
        <authorList>
            <person name="Hendrickx F."/>
            <person name="De Corte Z."/>
            <person name="Sonet G."/>
            <person name="Van Belleghem S.M."/>
            <person name="Kostlbacher S."/>
            <person name="Vangestel C."/>
        </authorList>
    </citation>
    <scope>NUCLEOTIDE SEQUENCE [LARGE SCALE GENOMIC DNA]</scope>
    <source>
        <strain evidence="6">W744_W776</strain>
    </source>
</reference>
<dbReference type="PANTHER" id="PTHR21346:SF0">
    <property type="entry name" value="RE45833P"/>
    <property type="match status" value="1"/>
</dbReference>
<evidence type="ECO:0000256" key="1">
    <source>
        <dbReference type="ARBA" id="ARBA00004374"/>
    </source>
</evidence>
<keyword evidence="7" id="KW-1185">Reference proteome</keyword>
<evidence type="ECO:0000313" key="6">
    <source>
        <dbReference type="EMBL" id="KAG8192778.1"/>
    </source>
</evidence>
<protein>
    <recommendedName>
        <fullName evidence="8">FUN14 domain-containing protein 1</fullName>
    </recommendedName>
</protein>
<dbReference type="EMBL" id="JAFNEN010000135">
    <property type="protein sequence ID" value="KAG8192778.1"/>
    <property type="molecule type" value="Genomic_DNA"/>
</dbReference>
<evidence type="ECO:0000256" key="5">
    <source>
        <dbReference type="ARBA" id="ARBA00023136"/>
    </source>
</evidence>
<dbReference type="AlphaFoldDB" id="A0AAV6VA96"/>
<evidence type="ECO:0000256" key="3">
    <source>
        <dbReference type="ARBA" id="ARBA00022692"/>
    </source>
</evidence>
<comment type="subcellular location">
    <subcellularLocation>
        <location evidence="1">Mitochondrion outer membrane</location>
        <topology evidence="1">Multi-pass membrane protein</topology>
    </subcellularLocation>
</comment>
<comment type="similarity">
    <text evidence="2">Belongs to the FUN14 family.</text>
</comment>
<dbReference type="PANTHER" id="PTHR21346">
    <property type="entry name" value="FUN14 DOMAIN CONTAINING"/>
    <property type="match status" value="1"/>
</dbReference>
<keyword evidence="5" id="KW-0472">Membrane</keyword>
<dbReference type="Pfam" id="PF04930">
    <property type="entry name" value="FUN14"/>
    <property type="match status" value="1"/>
</dbReference>
<sequence>MEDIKDHIPHTDKVDVSKSAWKNLLLGGLCGVISGKIFSKGFKIAAIATAGGLLLIHTMNRQGIITIDKDKMTEAAKNAKSEVQRKIQDHIDFEDGTLPRINNIYEYIGGDSKYIVIGFAGGFVLGLL</sequence>
<dbReference type="GO" id="GO:0000422">
    <property type="term" value="P:autophagy of mitochondrion"/>
    <property type="evidence" value="ECO:0007669"/>
    <property type="project" value="TreeGrafter"/>
</dbReference>
<keyword evidence="4" id="KW-1133">Transmembrane helix</keyword>
<evidence type="ECO:0000313" key="7">
    <source>
        <dbReference type="Proteomes" id="UP000827092"/>
    </source>
</evidence>
<proteinExistence type="inferred from homology"/>
<evidence type="ECO:0008006" key="8">
    <source>
        <dbReference type="Google" id="ProtNLM"/>
    </source>
</evidence>
<dbReference type="InterPro" id="IPR007014">
    <property type="entry name" value="FUN14"/>
</dbReference>
<evidence type="ECO:0000256" key="4">
    <source>
        <dbReference type="ARBA" id="ARBA00022989"/>
    </source>
</evidence>
<evidence type="ECO:0000256" key="2">
    <source>
        <dbReference type="ARBA" id="ARBA00009160"/>
    </source>
</evidence>